<evidence type="ECO:0000256" key="2">
    <source>
        <dbReference type="ARBA" id="ARBA00022598"/>
    </source>
</evidence>
<evidence type="ECO:0000256" key="5">
    <source>
        <dbReference type="ARBA" id="ARBA00023146"/>
    </source>
</evidence>
<dbReference type="EC" id="6.1.1.14" evidence="1"/>
<reference evidence="9" key="2">
    <citation type="submission" date="2021-03" db="EMBL/GenBank/DDBJ databases">
        <authorList>
            <person name="Jaffe A."/>
        </authorList>
    </citation>
    <scope>NUCLEOTIDE SEQUENCE</scope>
    <source>
        <strain evidence="9">RIFCSPHIGHO2_01_FULL_GW2011_AR10_43_9</strain>
    </source>
</reference>
<dbReference type="NCBIfam" id="NF003211">
    <property type="entry name" value="PRK04173.1"/>
    <property type="match status" value="1"/>
</dbReference>
<dbReference type="GO" id="GO:0005524">
    <property type="term" value="F:ATP binding"/>
    <property type="evidence" value="ECO:0007669"/>
    <property type="project" value="UniProtKB-KW"/>
</dbReference>
<dbReference type="PANTHER" id="PTHR10745:SF0">
    <property type="entry name" value="GLYCINE--TRNA LIGASE"/>
    <property type="match status" value="1"/>
</dbReference>
<dbReference type="InterPro" id="IPR036621">
    <property type="entry name" value="Anticodon-bd_dom_sf"/>
</dbReference>
<dbReference type="InterPro" id="IPR006195">
    <property type="entry name" value="aa-tRNA-synth_II"/>
</dbReference>
<keyword evidence="2 8" id="KW-0436">Ligase</keyword>
<reference evidence="9" key="3">
    <citation type="submission" date="2021-05" db="EMBL/GenBank/DDBJ databases">
        <title>Protein family content uncovers lineage relationships and bacterial pathway maintenance mechanisms in DPANN archaea.</title>
        <authorList>
            <person name="Castelle C.J."/>
            <person name="Meheust R."/>
            <person name="Jaffe A.L."/>
            <person name="Seitz K."/>
            <person name="Gong X."/>
            <person name="Baker B.J."/>
            <person name="Banfield J.F."/>
        </authorList>
    </citation>
    <scope>NUCLEOTIDE SEQUENCE</scope>
    <source>
        <strain evidence="9">RIFCSPHIGHO2_01_FULL_GW2011_AR10_43_9</strain>
    </source>
</reference>
<evidence type="ECO:0000313" key="8">
    <source>
        <dbReference type="EMBL" id="HIH09033.1"/>
    </source>
</evidence>
<name>A0A7J4IU55_9ARCH</name>
<dbReference type="PANTHER" id="PTHR10745">
    <property type="entry name" value="GLYCYL-TRNA SYNTHETASE/DNA POLYMERASE SUBUNIT GAMMA-2"/>
    <property type="match status" value="1"/>
</dbReference>
<dbReference type="SUPFAM" id="SSF52954">
    <property type="entry name" value="Class II aaRS ABD-related"/>
    <property type="match status" value="1"/>
</dbReference>
<reference evidence="10" key="1">
    <citation type="journal article" date="2020" name="bioRxiv">
        <title>A rank-normalized archaeal taxonomy based on genome phylogeny resolves widespread incomplete and uneven classifications.</title>
        <authorList>
            <person name="Rinke C."/>
            <person name="Chuvochina M."/>
            <person name="Mussig A.J."/>
            <person name="Chaumeil P.-A."/>
            <person name="Waite D.W."/>
            <person name="Whitman W.B."/>
            <person name="Parks D.H."/>
            <person name="Hugenholtz P."/>
        </authorList>
    </citation>
    <scope>NUCLEOTIDE SEQUENCE [LARGE SCALE GENOMIC DNA]</scope>
</reference>
<keyword evidence="4" id="KW-0067">ATP-binding</keyword>
<dbReference type="NCBIfam" id="TIGR00389">
    <property type="entry name" value="glyS_dimeric"/>
    <property type="match status" value="1"/>
</dbReference>
<gene>
    <name evidence="8" type="ORF">HA237_06800</name>
    <name evidence="9" type="ORF">J4224_04660</name>
</gene>
<dbReference type="Gene3D" id="3.30.930.10">
    <property type="entry name" value="Bira Bifunctional Protein, Domain 2"/>
    <property type="match status" value="1"/>
</dbReference>
<dbReference type="InterPro" id="IPR002314">
    <property type="entry name" value="aa-tRNA-synt_IIb"/>
</dbReference>
<dbReference type="EMBL" id="DUFG01000036">
    <property type="protein sequence ID" value="HIH09033.1"/>
    <property type="molecule type" value="Genomic_DNA"/>
</dbReference>
<protein>
    <recommendedName>
        <fullName evidence="1">glycine--tRNA ligase</fullName>
        <ecNumber evidence="1">6.1.1.14</ecNumber>
    </recommendedName>
    <alternativeName>
        <fullName evidence="6">Diadenosine tetraphosphate synthetase</fullName>
    </alternativeName>
</protein>
<evidence type="ECO:0000256" key="1">
    <source>
        <dbReference type="ARBA" id="ARBA00012829"/>
    </source>
</evidence>
<dbReference type="Pfam" id="PF00587">
    <property type="entry name" value="tRNA-synt_2b"/>
    <property type="match status" value="1"/>
</dbReference>
<dbReference type="GO" id="GO:0006426">
    <property type="term" value="P:glycyl-tRNA aminoacylation"/>
    <property type="evidence" value="ECO:0007669"/>
    <property type="project" value="InterPro"/>
</dbReference>
<dbReference type="InterPro" id="IPR004154">
    <property type="entry name" value="Anticodon-bd"/>
</dbReference>
<dbReference type="Proteomes" id="UP000577419">
    <property type="component" value="Unassembled WGS sequence"/>
</dbReference>
<sequence length="500" mass="58018">MPRDEIVNLALRRSLFYPAAEIYANSPSGFWEFGPDGERIRRKIIGFWRRELVQKERFLEIHGSQILPEPVFRASGHLDSFNDPVVQCRKCHSLHRADELIASQAKKVVPESLSTPELDNLIKEHKVKCPKCSSTDFDKVKKFNMMMKVDIGATGNQPAYLRPETCQSIFLDFPRVYKTMRRNLPLGIVQAGASFRNEIAPRNTLLRERELGQMEVEVFFNPKKIDEAEKWGEVKDYRLNLWLLKTKKVEGISCGEAVKKKIVSGKLIAYYLARVQQLYEKFGVPVKIMRFRELEKDERAFYAKETWDFEVETDLGWVELIACNYRTDYDMKGHGKESKTDVMIKEEDSPEAFIPHVFEISAGVDRTFYVLLDLSFRKEKRGPEERIYLDLNPRIAPYFVAVFPLVKKDGLQEKAEQLFQLIESFGFDAFFDEKGSIGKRYARVDEIGVPFALTVDYDTLKDSMVTIRERNTLTQKRVKIDSLPELLWKLSLGKTSFEKV</sequence>
<accession>A0A7J4IU55</accession>
<dbReference type="InterPro" id="IPR027031">
    <property type="entry name" value="Gly-tRNA_synthase/POLG2"/>
</dbReference>
<comment type="caution">
    <text evidence="8">The sequence shown here is derived from an EMBL/GenBank/DDBJ whole genome shotgun (WGS) entry which is preliminary data.</text>
</comment>
<keyword evidence="5" id="KW-0030">Aminoacyl-tRNA synthetase</keyword>
<evidence type="ECO:0000256" key="3">
    <source>
        <dbReference type="ARBA" id="ARBA00022741"/>
    </source>
</evidence>
<evidence type="ECO:0000259" key="7">
    <source>
        <dbReference type="PROSITE" id="PS50862"/>
    </source>
</evidence>
<keyword evidence="3" id="KW-0547">Nucleotide-binding</keyword>
<evidence type="ECO:0000256" key="4">
    <source>
        <dbReference type="ARBA" id="ARBA00022840"/>
    </source>
</evidence>
<dbReference type="PROSITE" id="PS50862">
    <property type="entry name" value="AA_TRNA_LIGASE_II"/>
    <property type="match status" value="1"/>
</dbReference>
<dbReference type="GO" id="GO:0005737">
    <property type="term" value="C:cytoplasm"/>
    <property type="evidence" value="ECO:0007669"/>
    <property type="project" value="InterPro"/>
</dbReference>
<evidence type="ECO:0000256" key="6">
    <source>
        <dbReference type="ARBA" id="ARBA00030057"/>
    </source>
</evidence>
<dbReference type="EMBL" id="JAGVWF010000067">
    <property type="protein sequence ID" value="MBS3059685.1"/>
    <property type="molecule type" value="Genomic_DNA"/>
</dbReference>
<dbReference type="Proteomes" id="UP000683213">
    <property type="component" value="Unassembled WGS sequence"/>
</dbReference>
<dbReference type="GO" id="GO:0004820">
    <property type="term" value="F:glycine-tRNA ligase activity"/>
    <property type="evidence" value="ECO:0007669"/>
    <property type="project" value="UniProtKB-EC"/>
</dbReference>
<dbReference type="Gene3D" id="3.40.50.800">
    <property type="entry name" value="Anticodon-binding domain"/>
    <property type="match status" value="1"/>
</dbReference>
<dbReference type="InterPro" id="IPR002315">
    <property type="entry name" value="tRNA-synt_gly"/>
</dbReference>
<dbReference type="PRINTS" id="PR01043">
    <property type="entry name" value="TRNASYNTHGLY"/>
</dbReference>
<evidence type="ECO:0000313" key="9">
    <source>
        <dbReference type="EMBL" id="MBS3059685.1"/>
    </source>
</evidence>
<proteinExistence type="predicted"/>
<dbReference type="CDD" id="cd00858">
    <property type="entry name" value="GlyRS_anticodon"/>
    <property type="match status" value="1"/>
</dbReference>
<dbReference type="Pfam" id="PF03129">
    <property type="entry name" value="HGTP_anticodon"/>
    <property type="match status" value="1"/>
</dbReference>
<evidence type="ECO:0000313" key="10">
    <source>
        <dbReference type="Proteomes" id="UP000577419"/>
    </source>
</evidence>
<organism evidence="8 10">
    <name type="scientific">Candidatus Iainarchaeum sp</name>
    <dbReference type="NCBI Taxonomy" id="3101447"/>
    <lineage>
        <taxon>Archaea</taxon>
        <taxon>Candidatus Iainarchaeota</taxon>
        <taxon>Candidatus Iainarchaeia</taxon>
        <taxon>Candidatus Iainarchaeales</taxon>
        <taxon>Candidatus Iainarchaeaceae</taxon>
        <taxon>Candidatus Iainarchaeum</taxon>
    </lineage>
</organism>
<dbReference type="SUPFAM" id="SSF55681">
    <property type="entry name" value="Class II aaRS and biotin synthetases"/>
    <property type="match status" value="1"/>
</dbReference>
<dbReference type="InterPro" id="IPR045864">
    <property type="entry name" value="aa-tRNA-synth_II/BPL/LPL"/>
</dbReference>
<feature type="domain" description="Aminoacyl-transfer RNA synthetases class-II family profile" evidence="7">
    <location>
        <begin position="4"/>
        <end position="397"/>
    </location>
</feature>
<dbReference type="AlphaFoldDB" id="A0A7J4IU55"/>
<dbReference type="Gene3D" id="3.30.40.230">
    <property type="match status" value="1"/>
</dbReference>